<dbReference type="Gene3D" id="3.60.10.10">
    <property type="entry name" value="Endonuclease/exonuclease/phosphatase"/>
    <property type="match status" value="1"/>
</dbReference>
<gene>
    <name evidence="2" type="ORF">FKZ61_17750</name>
</gene>
<dbReference type="InterPro" id="IPR036691">
    <property type="entry name" value="Endo/exonu/phosph_ase_sf"/>
</dbReference>
<reference evidence="2 3" key="1">
    <citation type="submission" date="2019-06" db="EMBL/GenBank/DDBJ databases">
        <title>Genome sequence of Litorilinea aerophila BAA-2444.</title>
        <authorList>
            <person name="Maclea K.S."/>
            <person name="Maurais E.G."/>
            <person name="Iannazzi L.C."/>
        </authorList>
    </citation>
    <scope>NUCLEOTIDE SEQUENCE [LARGE SCALE GENOMIC DNA]</scope>
    <source>
        <strain evidence="2 3">ATCC BAA-2444</strain>
    </source>
</reference>
<feature type="domain" description="Endonuclease/exonuclease/phosphatase" evidence="1">
    <location>
        <begin position="8"/>
        <end position="350"/>
    </location>
</feature>
<dbReference type="Proteomes" id="UP000317371">
    <property type="component" value="Unassembled WGS sequence"/>
</dbReference>
<evidence type="ECO:0000259" key="1">
    <source>
        <dbReference type="Pfam" id="PF19580"/>
    </source>
</evidence>
<dbReference type="Pfam" id="PF19580">
    <property type="entry name" value="Exo_endo_phos_3"/>
    <property type="match status" value="1"/>
</dbReference>
<name>A0A540VDN2_9CHLR</name>
<evidence type="ECO:0000313" key="3">
    <source>
        <dbReference type="Proteomes" id="UP000317371"/>
    </source>
</evidence>
<dbReference type="InterPro" id="IPR005135">
    <property type="entry name" value="Endo/exonuclease/phosphatase"/>
</dbReference>
<dbReference type="OrthoDB" id="9802724at2"/>
<evidence type="ECO:0000313" key="2">
    <source>
        <dbReference type="EMBL" id="TQE94223.1"/>
    </source>
</evidence>
<dbReference type="PANTHER" id="PTHR42834:SF1">
    <property type="entry name" value="ENDONUCLEASE_EXONUCLEASE_PHOSPHATASE FAMILY PROTEIN (AFU_ORTHOLOGUE AFUA_3G09210)"/>
    <property type="match status" value="1"/>
</dbReference>
<dbReference type="SUPFAM" id="SSF56219">
    <property type="entry name" value="DNase I-like"/>
    <property type="match status" value="1"/>
</dbReference>
<organism evidence="2 3">
    <name type="scientific">Litorilinea aerophila</name>
    <dbReference type="NCBI Taxonomy" id="1204385"/>
    <lineage>
        <taxon>Bacteria</taxon>
        <taxon>Bacillati</taxon>
        <taxon>Chloroflexota</taxon>
        <taxon>Caldilineae</taxon>
        <taxon>Caldilineales</taxon>
        <taxon>Caldilineaceae</taxon>
        <taxon>Litorilinea</taxon>
    </lineage>
</organism>
<dbReference type="EMBL" id="VIGC01000026">
    <property type="protein sequence ID" value="TQE94223.1"/>
    <property type="molecule type" value="Genomic_DNA"/>
</dbReference>
<sequence>MGTIRFVWWNLENFFDTDDDPISRDFQFTAAHGWTPQVFRAKMANLAAGLNATHNGAGPELLAVAEIEKDDLLAALVEAMGNAHLTVARDPSGTRDLRGIDVAVAYDRRKLSLLAMRSHLVHLRYRTRDVFEVEFEINATGERLVLIASHWPSRRLGRYRSEPLRIAVAEHIALLVEEHVKVSPEEYERLRAANDLATVRARWENKVMVVGDFNDEPADRSVIDHLRASSELDRVIGPTNDIDNFRRETADYRAQDVFLYNAMWKFLHQPNTGTFFLDSLSTGEKFPNRYQILDQIVASRGLVSGRGLTLDRESVQIFRHPLVATRSGRPRPFNRRTRRGASDHLPVTAVLRY</sequence>
<keyword evidence="3" id="KW-1185">Reference proteome</keyword>
<protein>
    <recommendedName>
        <fullName evidence="1">Endonuclease/exonuclease/phosphatase domain-containing protein</fullName>
    </recommendedName>
</protein>
<dbReference type="GO" id="GO:0003824">
    <property type="term" value="F:catalytic activity"/>
    <property type="evidence" value="ECO:0007669"/>
    <property type="project" value="InterPro"/>
</dbReference>
<proteinExistence type="predicted"/>
<dbReference type="PANTHER" id="PTHR42834">
    <property type="entry name" value="ENDONUCLEASE/EXONUCLEASE/PHOSPHATASE FAMILY PROTEIN (AFU_ORTHOLOGUE AFUA_3G09210)"/>
    <property type="match status" value="1"/>
</dbReference>
<accession>A0A540VDN2</accession>
<dbReference type="RefSeq" id="WP_141611501.1">
    <property type="nucleotide sequence ID" value="NZ_VIGC02000026.1"/>
</dbReference>
<dbReference type="InParanoid" id="A0A540VDN2"/>
<dbReference type="AlphaFoldDB" id="A0A540VDN2"/>
<comment type="caution">
    <text evidence="2">The sequence shown here is derived from an EMBL/GenBank/DDBJ whole genome shotgun (WGS) entry which is preliminary data.</text>
</comment>